<dbReference type="EMBL" id="MTSE01000001">
    <property type="protein sequence ID" value="OUJ76170.1"/>
    <property type="molecule type" value="Genomic_DNA"/>
</dbReference>
<dbReference type="RefSeq" id="WP_086592421.1">
    <property type="nucleotide sequence ID" value="NZ_MTSE01000001.1"/>
</dbReference>
<evidence type="ECO:0000313" key="2">
    <source>
        <dbReference type="Proteomes" id="UP000194873"/>
    </source>
</evidence>
<keyword evidence="2" id="KW-1185">Reference proteome</keyword>
<dbReference type="Proteomes" id="UP000194873">
    <property type="component" value="Unassembled WGS sequence"/>
</dbReference>
<evidence type="ECO:0008006" key="3">
    <source>
        <dbReference type="Google" id="ProtNLM"/>
    </source>
</evidence>
<evidence type="ECO:0000313" key="1">
    <source>
        <dbReference type="EMBL" id="OUJ76170.1"/>
    </source>
</evidence>
<dbReference type="Pfam" id="PF13715">
    <property type="entry name" value="CarbopepD_reg_2"/>
    <property type="match status" value="1"/>
</dbReference>
<comment type="caution">
    <text evidence="1">The sequence shown here is derived from an EMBL/GenBank/DDBJ whole genome shotgun (WGS) entry which is preliminary data.</text>
</comment>
<dbReference type="Gene3D" id="2.60.40.1120">
    <property type="entry name" value="Carboxypeptidase-like, regulatory domain"/>
    <property type="match status" value="1"/>
</dbReference>
<sequence>MRNVSFLLFLLLTIGVSPVWAQRMVLSGQVTEATTGQPVPFASLFLPGTSAGVTADAEGRYELATTQRVDSLAASAIGYKVQKKRIGAEFQQTINFALSTSGVTLGEVTVRPTENPAYEILRRVQTHKPKNDKRYLEAFAFDSYNRVDVAVNDLPKGVARSRVLRQMTAVADSLGQARTADGKQVLPLFASEVLSRYFVRRDPRRKREEIKRTQMRGLAPRNGSVLSQILGSSFQDWDFYPNWQQLLGKDFISPIADGWKFTYEYELQDSVYLGKDWCYKLAVTPRRPQDLAFTGTIWITANSYALRRVDLAVSPEANLNFVSKIQVYQDLAPTVAGPWLPTRTRVYIAIKPGGVQVAGVTAKFTTVNQNFDINNPQPLPFYDRPVVAAPDAYDAPDDFWEKNRPDTLSVDDQRTLAILDSVQNLPSVQSLKKVADVFVNGYKRVGMVDLGPIWTLYGFNNIEGSRFRVGFRTTPEFSREWLMRAYLAYGTRDTRLKYDLRISRILNRDNWTVITAERRHDLDQLALIDNDYALENPLFEAAARLGNITSSRPLMRNLNMLSVQSDLFRGFTQRVTVRQQNFDPLYPFAYYTDEPVPGAPLADQFSLSELVLESRYARDEVLVQSRNQNQRYAIGLKKWPVFTLRYTLGLDKFLSSDFKYQKFTFQVSQSVRLGQLGRTDYIVDAGYIPSTVPYLILKTHLGNQSPFYNAGAFNLMRYSEFVSDKYASFQFENHFEGFLVNSVPALKQLNWRLVATGSILYGGVSAANRAITPAVSSNGEPLFTFQSLGRLPYAEVGYGVENIFKVARVDFLHRLTYRNSPGAKDFGVKVSLQFKL</sequence>
<dbReference type="InterPro" id="IPR008969">
    <property type="entry name" value="CarboxyPept-like_regulatory"/>
</dbReference>
<name>A0A243WKN9_9BACT</name>
<reference evidence="1 2" key="1">
    <citation type="submission" date="2017-01" db="EMBL/GenBank/DDBJ databases">
        <title>A new Hymenobacter.</title>
        <authorList>
            <person name="Liang Y."/>
            <person name="Feng F."/>
        </authorList>
    </citation>
    <scope>NUCLEOTIDE SEQUENCE [LARGE SCALE GENOMIC DNA]</scope>
    <source>
        <strain evidence="1">MIMBbqt21</strain>
    </source>
</reference>
<dbReference type="Pfam" id="PF18939">
    <property type="entry name" value="DUF5686"/>
    <property type="match status" value="1"/>
</dbReference>
<accession>A0A243WKN9</accession>
<dbReference type="InterPro" id="IPR043741">
    <property type="entry name" value="DUF5686"/>
</dbReference>
<organism evidence="1 2">
    <name type="scientific">Hymenobacter crusticola</name>
    <dbReference type="NCBI Taxonomy" id="1770526"/>
    <lineage>
        <taxon>Bacteria</taxon>
        <taxon>Pseudomonadati</taxon>
        <taxon>Bacteroidota</taxon>
        <taxon>Cytophagia</taxon>
        <taxon>Cytophagales</taxon>
        <taxon>Hymenobacteraceae</taxon>
        <taxon>Hymenobacter</taxon>
    </lineage>
</organism>
<dbReference type="OrthoDB" id="983143at2"/>
<gene>
    <name evidence="1" type="ORF">BXP70_02555</name>
</gene>
<dbReference type="SUPFAM" id="SSF49464">
    <property type="entry name" value="Carboxypeptidase regulatory domain-like"/>
    <property type="match status" value="1"/>
</dbReference>
<protein>
    <recommendedName>
        <fullName evidence="3">Carboxypeptidase-like regulatory domain-containing protein</fullName>
    </recommendedName>
</protein>
<proteinExistence type="predicted"/>
<dbReference type="AlphaFoldDB" id="A0A243WKN9"/>